<feature type="domain" description="Putative DNA-binding" evidence="1">
    <location>
        <begin position="8"/>
        <end position="99"/>
    </location>
</feature>
<reference evidence="2 3" key="1">
    <citation type="submission" date="2020-08" db="EMBL/GenBank/DDBJ databases">
        <title>Genomic Encyclopedia of Type Strains, Phase IV (KMG-V): Genome sequencing to study the core and pangenomes of soil and plant-associated prokaryotes.</title>
        <authorList>
            <person name="Whitman W."/>
        </authorList>
    </citation>
    <scope>NUCLEOTIDE SEQUENCE [LARGE SCALE GENOMIC DNA]</scope>
    <source>
        <strain evidence="2 3">SEMIA 4084</strain>
    </source>
</reference>
<dbReference type="AlphaFoldDB" id="A0A7W8XAL2"/>
<evidence type="ECO:0000259" key="1">
    <source>
        <dbReference type="Pfam" id="PF09836"/>
    </source>
</evidence>
<dbReference type="InterPro" id="IPR018640">
    <property type="entry name" value="DUF2063"/>
</dbReference>
<name>A0A7W8XAL2_9HYPH</name>
<sequence length="260" mass="27877">MTMDLAASQTAFADALLHADRPVPDGITTARGEVDAARFAVYRNNVFVGLSKALAQRFPVTERLVGTEFFMAMARAYAQDHKPASPLIIEYGDDFPDFIASFQPASKLAYLPDVARIEAAWTRSYYAADAVPIKLAVLAAVAPEMLADLRLVPHPSAALIRSEYPIGSIWSAHHEEMVTPVADWRPQVVLVARPEMTVEVHILPPQDVIFATSLFNHATLGAAAGAAFAAGPAFNFGAALMGLVCLGAFSALQQDEGNVP</sequence>
<dbReference type="EMBL" id="JACHBK010000011">
    <property type="protein sequence ID" value="MBB5537801.1"/>
    <property type="molecule type" value="Genomic_DNA"/>
</dbReference>
<gene>
    <name evidence="2" type="ORF">GGD55_004522</name>
</gene>
<dbReference type="Pfam" id="PF09836">
    <property type="entry name" value="DUF2063"/>
    <property type="match status" value="1"/>
</dbReference>
<evidence type="ECO:0000313" key="2">
    <source>
        <dbReference type="EMBL" id="MBB5537801.1"/>
    </source>
</evidence>
<evidence type="ECO:0000313" key="3">
    <source>
        <dbReference type="Proteomes" id="UP000585507"/>
    </source>
</evidence>
<organism evidence="2 3">
    <name type="scientific">Rhizobium giardinii</name>
    <dbReference type="NCBI Taxonomy" id="56731"/>
    <lineage>
        <taxon>Bacteria</taxon>
        <taxon>Pseudomonadati</taxon>
        <taxon>Pseudomonadota</taxon>
        <taxon>Alphaproteobacteria</taxon>
        <taxon>Hyphomicrobiales</taxon>
        <taxon>Rhizobiaceae</taxon>
        <taxon>Rhizobium/Agrobacterium group</taxon>
        <taxon>Rhizobium</taxon>
    </lineage>
</organism>
<accession>A0A7W8XAL2</accession>
<dbReference type="Proteomes" id="UP000585507">
    <property type="component" value="Unassembled WGS sequence"/>
</dbReference>
<dbReference type="InterPro" id="IPR044922">
    <property type="entry name" value="DUF2063_N_sf"/>
</dbReference>
<dbReference type="Gene3D" id="1.10.150.690">
    <property type="entry name" value="DUF2063"/>
    <property type="match status" value="1"/>
</dbReference>
<dbReference type="RefSeq" id="WP_018329926.1">
    <property type="nucleotide sequence ID" value="NZ_JACHBK010000011.1"/>
</dbReference>
<keyword evidence="3" id="KW-1185">Reference proteome</keyword>
<proteinExistence type="predicted"/>
<protein>
    <recommendedName>
        <fullName evidence="1">Putative DNA-binding domain-containing protein</fullName>
    </recommendedName>
</protein>
<comment type="caution">
    <text evidence="2">The sequence shown here is derived from an EMBL/GenBank/DDBJ whole genome shotgun (WGS) entry which is preliminary data.</text>
</comment>